<dbReference type="KEGG" id="acou:A5CBH24_01210"/>
<feature type="signal peptide" evidence="1">
    <location>
        <begin position="1"/>
        <end position="18"/>
    </location>
</feature>
<evidence type="ECO:0008006" key="4">
    <source>
        <dbReference type="Google" id="ProtNLM"/>
    </source>
</evidence>
<dbReference type="Proteomes" id="UP000318946">
    <property type="component" value="Chromosome"/>
</dbReference>
<dbReference type="Pfam" id="PF12741">
    <property type="entry name" value="SusD-like"/>
    <property type="match status" value="1"/>
</dbReference>
<dbReference type="RefSeq" id="WP_141411854.1">
    <property type="nucleotide sequence ID" value="NZ_AP019735.1"/>
</dbReference>
<accession>A0A4Y1WRY5</accession>
<organism evidence="2 3">
    <name type="scientific">Alistipes communis</name>
    <dbReference type="NCBI Taxonomy" id="2585118"/>
    <lineage>
        <taxon>Bacteria</taxon>
        <taxon>Pseudomonadati</taxon>
        <taxon>Bacteroidota</taxon>
        <taxon>Bacteroidia</taxon>
        <taxon>Bacteroidales</taxon>
        <taxon>Rikenellaceae</taxon>
        <taxon>Alistipes</taxon>
    </lineage>
</organism>
<dbReference type="PROSITE" id="PS51257">
    <property type="entry name" value="PROKAR_LIPOPROTEIN"/>
    <property type="match status" value="1"/>
</dbReference>
<evidence type="ECO:0000313" key="3">
    <source>
        <dbReference type="Proteomes" id="UP000318946"/>
    </source>
</evidence>
<protein>
    <recommendedName>
        <fullName evidence="4">SusD/RagB family nutrient-binding outer membrane lipoprotein</fullName>
    </recommendedName>
</protein>
<gene>
    <name evidence="2" type="ORF">A5CBH24_01210</name>
</gene>
<evidence type="ECO:0000313" key="2">
    <source>
        <dbReference type="EMBL" id="BBL02808.1"/>
    </source>
</evidence>
<dbReference type="OrthoDB" id="1387301at2"/>
<reference evidence="3" key="1">
    <citation type="submission" date="2019-06" db="EMBL/GenBank/DDBJ databases">
        <title>Alistipes onderdonkii subsp. vulgaris subsp. nov., Alistipes dispar sp. nov. and Alistipes communis sp. nov., isolated from human faeces, and creation of Alistipes onderdonkii subsp. onderdonkii subsp. nov.</title>
        <authorList>
            <person name="Sakamoto M."/>
            <person name="Ikeyama N."/>
            <person name="Ogata Y."/>
            <person name="Suda W."/>
            <person name="Iino T."/>
            <person name="Hattori M."/>
            <person name="Ohkuma M."/>
        </authorList>
    </citation>
    <scope>NUCLEOTIDE SEQUENCE [LARGE SCALE GENOMIC DNA]</scope>
    <source>
        <strain evidence="3">5CBH24</strain>
    </source>
</reference>
<dbReference type="EMBL" id="AP019735">
    <property type="protein sequence ID" value="BBL02808.1"/>
    <property type="molecule type" value="Genomic_DNA"/>
</dbReference>
<dbReference type="AlphaFoldDB" id="A0A4Y1WRY5"/>
<dbReference type="GeneID" id="78340842"/>
<keyword evidence="1" id="KW-0732">Signal</keyword>
<feature type="chain" id="PRO_5021288274" description="SusD/RagB family nutrient-binding outer membrane lipoprotein" evidence="1">
    <location>
        <begin position="19"/>
        <end position="532"/>
    </location>
</feature>
<name>A0A4Y1WRY5_9BACT</name>
<keyword evidence="3" id="KW-1185">Reference proteome</keyword>
<sequence length="532" mass="59226">MKKTILYFLTLLAAGMLAGCLDNFDEYNRNPNETTDDQLNNDNYLVGSKITGMQNNVVPTEEHLYQFSEILVGDAHAHYDGSTPEWTNRFETGNPPTNWVKAVFVDPITNLYTYYRGIVSRSDNEVILALADVLRVASMHRLTDQFGPIPYTKIAENGGEELTTAYDDQQTVYTAMFGELDAALAVFEANTGLSSEALADYDMVYYGDISKWMKFTNSLKLRMAMRLSYIAPDVARSKAAEAIAAGVITANADNAEFHPVLNRLAMIWNEWQDHVIGADILCYMNGYEDPRREKMFTTVDVTETIPDPDTGQPVEITRQVYQGIRIGVMPASAQAAKTQCSFPLITEQSPVKWMNAAEVAFLMSEYQLRWGTMSEAGALYKKGVALSFEEWGAGKADAYLADATLKPAAYVDPLNGGHGFAAQSTITPVWNDEDTQETALERIITQKYIALFPLGNEAWAEYRRTSYPRLMPIPDDCDKSGGTITPKYGARRVPYPAEEYAENRANVEAAVQMLGGADNAGTRLWWDCKPLN</sequence>
<dbReference type="InterPro" id="IPR011990">
    <property type="entry name" value="TPR-like_helical_dom_sf"/>
</dbReference>
<dbReference type="InterPro" id="IPR024302">
    <property type="entry name" value="SusD-like"/>
</dbReference>
<dbReference type="SUPFAM" id="SSF48452">
    <property type="entry name" value="TPR-like"/>
    <property type="match status" value="1"/>
</dbReference>
<dbReference type="Gene3D" id="1.25.40.390">
    <property type="match status" value="1"/>
</dbReference>
<evidence type="ECO:0000256" key="1">
    <source>
        <dbReference type="SAM" id="SignalP"/>
    </source>
</evidence>
<proteinExistence type="predicted"/>